<name>A0A8E2DNM1_9APHY</name>
<dbReference type="EMBL" id="KV722405">
    <property type="protein sequence ID" value="OCH90388.1"/>
    <property type="molecule type" value="Genomic_DNA"/>
</dbReference>
<sequence length="151" mass="17456">MATSLKTLILDAITGHPGVVPEGLNWSHWNRSLKTCCLLDRIMLSMNCYQIRFFNNQFNSIFDSQVNTLDLVLDVREDDAEDLEYLEELGQILEKEDHFPLLNHLYINLRVSQDCYNPSERSEVRRALEEVTLDTFASLQARGVVVELKTH</sequence>
<evidence type="ECO:0000313" key="1">
    <source>
        <dbReference type="EMBL" id="OCH90388.1"/>
    </source>
</evidence>
<gene>
    <name evidence="1" type="ORF">OBBRIDRAFT_793379</name>
</gene>
<dbReference type="AlphaFoldDB" id="A0A8E2DNM1"/>
<proteinExistence type="predicted"/>
<organism evidence="1 2">
    <name type="scientific">Obba rivulosa</name>
    <dbReference type="NCBI Taxonomy" id="1052685"/>
    <lineage>
        <taxon>Eukaryota</taxon>
        <taxon>Fungi</taxon>
        <taxon>Dikarya</taxon>
        <taxon>Basidiomycota</taxon>
        <taxon>Agaricomycotina</taxon>
        <taxon>Agaricomycetes</taxon>
        <taxon>Polyporales</taxon>
        <taxon>Gelatoporiaceae</taxon>
        <taxon>Obba</taxon>
    </lineage>
</organism>
<keyword evidence="2" id="KW-1185">Reference proteome</keyword>
<reference evidence="1 2" key="1">
    <citation type="submission" date="2016-07" db="EMBL/GenBank/DDBJ databases">
        <title>Draft genome of the white-rot fungus Obba rivulosa 3A-2.</title>
        <authorList>
            <consortium name="DOE Joint Genome Institute"/>
            <person name="Miettinen O."/>
            <person name="Riley R."/>
            <person name="Acob R."/>
            <person name="Barry K."/>
            <person name="Cullen D."/>
            <person name="De Vries R."/>
            <person name="Hainaut M."/>
            <person name="Hatakka A."/>
            <person name="Henrissat B."/>
            <person name="Hilden K."/>
            <person name="Kuo R."/>
            <person name="Labutti K."/>
            <person name="Lipzen A."/>
            <person name="Makela M.R."/>
            <person name="Sandor L."/>
            <person name="Spatafora J.W."/>
            <person name="Grigoriev I.V."/>
            <person name="Hibbett D.S."/>
        </authorList>
    </citation>
    <scope>NUCLEOTIDE SEQUENCE [LARGE SCALE GENOMIC DNA]</scope>
    <source>
        <strain evidence="1 2">3A-2</strain>
    </source>
</reference>
<accession>A0A8E2DNM1</accession>
<evidence type="ECO:0000313" key="2">
    <source>
        <dbReference type="Proteomes" id="UP000250043"/>
    </source>
</evidence>
<dbReference type="Proteomes" id="UP000250043">
    <property type="component" value="Unassembled WGS sequence"/>
</dbReference>
<protein>
    <submittedName>
        <fullName evidence="1">Uncharacterized protein</fullName>
    </submittedName>
</protein>